<evidence type="ECO:0000313" key="2">
    <source>
        <dbReference type="Proteomes" id="UP000029120"/>
    </source>
</evidence>
<sequence length="44" mass="5275">MILESRTGQALLESSSKRRMRLRLWKGWRFFDKGLIGEESEMMN</sequence>
<accession>A0A087GCY1</accession>
<proteinExistence type="predicted"/>
<keyword evidence="2" id="KW-1185">Reference proteome</keyword>
<evidence type="ECO:0000313" key="1">
    <source>
        <dbReference type="EMBL" id="KFK27733.1"/>
    </source>
</evidence>
<dbReference type="AlphaFoldDB" id="A0A087GCY1"/>
<gene>
    <name evidence="1" type="ordered locus">AALP_Aa8g422200</name>
</gene>
<reference evidence="2" key="1">
    <citation type="journal article" date="2015" name="Nat. Plants">
        <title>Genome expansion of Arabis alpina linked with retrotransposition and reduced symmetric DNA methylation.</title>
        <authorList>
            <person name="Willing E.M."/>
            <person name="Rawat V."/>
            <person name="Mandakova T."/>
            <person name="Maumus F."/>
            <person name="James G.V."/>
            <person name="Nordstroem K.J."/>
            <person name="Becker C."/>
            <person name="Warthmann N."/>
            <person name="Chica C."/>
            <person name="Szarzynska B."/>
            <person name="Zytnicki M."/>
            <person name="Albani M.C."/>
            <person name="Kiefer C."/>
            <person name="Bergonzi S."/>
            <person name="Castaings L."/>
            <person name="Mateos J.L."/>
            <person name="Berns M.C."/>
            <person name="Bujdoso N."/>
            <person name="Piofczyk T."/>
            <person name="de Lorenzo L."/>
            <person name="Barrero-Sicilia C."/>
            <person name="Mateos I."/>
            <person name="Piednoel M."/>
            <person name="Hagmann J."/>
            <person name="Chen-Min-Tao R."/>
            <person name="Iglesias-Fernandez R."/>
            <person name="Schuster S.C."/>
            <person name="Alonso-Blanco C."/>
            <person name="Roudier F."/>
            <person name="Carbonero P."/>
            <person name="Paz-Ares J."/>
            <person name="Davis S.J."/>
            <person name="Pecinka A."/>
            <person name="Quesneville H."/>
            <person name="Colot V."/>
            <person name="Lysak M.A."/>
            <person name="Weigel D."/>
            <person name="Coupland G."/>
            <person name="Schneeberger K."/>
        </authorList>
    </citation>
    <scope>NUCLEOTIDE SEQUENCE [LARGE SCALE GENOMIC DNA]</scope>
    <source>
        <strain evidence="2">cv. Pajares</strain>
    </source>
</reference>
<dbReference type="EMBL" id="CM002876">
    <property type="protein sequence ID" value="KFK27733.1"/>
    <property type="molecule type" value="Genomic_DNA"/>
</dbReference>
<organism evidence="1 2">
    <name type="scientific">Arabis alpina</name>
    <name type="common">Alpine rock-cress</name>
    <dbReference type="NCBI Taxonomy" id="50452"/>
    <lineage>
        <taxon>Eukaryota</taxon>
        <taxon>Viridiplantae</taxon>
        <taxon>Streptophyta</taxon>
        <taxon>Embryophyta</taxon>
        <taxon>Tracheophyta</taxon>
        <taxon>Spermatophyta</taxon>
        <taxon>Magnoliopsida</taxon>
        <taxon>eudicotyledons</taxon>
        <taxon>Gunneridae</taxon>
        <taxon>Pentapetalae</taxon>
        <taxon>rosids</taxon>
        <taxon>malvids</taxon>
        <taxon>Brassicales</taxon>
        <taxon>Brassicaceae</taxon>
        <taxon>Arabideae</taxon>
        <taxon>Arabis</taxon>
    </lineage>
</organism>
<name>A0A087GCY1_ARAAL</name>
<dbReference type="Gramene" id="KFK27733">
    <property type="protein sequence ID" value="KFK27733"/>
    <property type="gene ID" value="AALP_AA8G422200"/>
</dbReference>
<dbReference type="Proteomes" id="UP000029120">
    <property type="component" value="Chromosome 8"/>
</dbReference>
<protein>
    <submittedName>
        <fullName evidence="1">Uncharacterized protein</fullName>
    </submittedName>
</protein>